<reference evidence="1" key="1">
    <citation type="submission" date="2015-10" db="EMBL/GenBank/DDBJ databases">
        <authorList>
            <person name="Regsiter A."/>
            <person name="william w."/>
        </authorList>
    </citation>
    <scope>NUCLEOTIDE SEQUENCE</scope>
    <source>
        <strain evidence="1">Montdore</strain>
    </source>
</reference>
<gene>
    <name evidence="1" type="ORF">GSTUAT00005745001</name>
</gene>
<evidence type="ECO:0000313" key="2">
    <source>
        <dbReference type="Proteomes" id="UP001412239"/>
    </source>
</evidence>
<dbReference type="AlphaFoldDB" id="A0A292PU74"/>
<name>A0A292PU74_9PEZI</name>
<dbReference type="EMBL" id="LN891054">
    <property type="protein sequence ID" value="CUS10198.1"/>
    <property type="molecule type" value="Genomic_DNA"/>
</dbReference>
<protein>
    <submittedName>
        <fullName evidence="1">Uncharacterized protein</fullName>
    </submittedName>
</protein>
<keyword evidence="2" id="KW-1185">Reference proteome</keyword>
<sequence>MLHLKYGRLAEVDEDARGGRCVIDAEDIYMLASLALGAAAAEHTHRFLQDEITPGSEKNRRT</sequence>
<accession>A0A292PU74</accession>
<organism evidence="1 2">
    <name type="scientific">Tuber aestivum</name>
    <name type="common">summer truffle</name>
    <dbReference type="NCBI Taxonomy" id="59557"/>
    <lineage>
        <taxon>Eukaryota</taxon>
        <taxon>Fungi</taxon>
        <taxon>Dikarya</taxon>
        <taxon>Ascomycota</taxon>
        <taxon>Pezizomycotina</taxon>
        <taxon>Pezizomycetes</taxon>
        <taxon>Pezizales</taxon>
        <taxon>Tuberaceae</taxon>
        <taxon>Tuber</taxon>
    </lineage>
</organism>
<proteinExistence type="predicted"/>
<dbReference type="Proteomes" id="UP001412239">
    <property type="component" value="Unassembled WGS sequence"/>
</dbReference>
<evidence type="ECO:0000313" key="1">
    <source>
        <dbReference type="EMBL" id="CUS10198.1"/>
    </source>
</evidence>